<protein>
    <submittedName>
        <fullName evidence="2">Uncharacterized protein</fullName>
    </submittedName>
</protein>
<name>A0A6C1C4J0_9ACTN</name>
<feature type="compositionally biased region" description="Low complexity" evidence="1">
    <location>
        <begin position="51"/>
        <end position="117"/>
    </location>
</feature>
<dbReference type="EMBL" id="RCIY01000012">
    <property type="protein sequence ID" value="TGG88071.1"/>
    <property type="molecule type" value="Genomic_DNA"/>
</dbReference>
<dbReference type="Proteomes" id="UP000298111">
    <property type="component" value="Unassembled WGS sequence"/>
</dbReference>
<sequence length="166" mass="16932">MTDPRTAPIPPVPPHPHTRPLHKRALVWVGGSALFLAGVLIGTAGDDGQQPAAEAKPAATVTATPKPGPTVTKTVKPTPKPAPTVTVTKTATPEAPDTGTDTNADADSTDSTGTGSGTCSIVSSSGNCYSAGQFCRNSDHGATTSTASGRTIKCTYSANAWRWTYN</sequence>
<feature type="region of interest" description="Disordered" evidence="1">
    <location>
        <begin position="48"/>
        <end position="117"/>
    </location>
</feature>
<proteinExistence type="predicted"/>
<evidence type="ECO:0000313" key="2">
    <source>
        <dbReference type="EMBL" id="TGG88071.1"/>
    </source>
</evidence>
<organism evidence="2 3">
    <name type="scientific">Streptomyces albus</name>
    <dbReference type="NCBI Taxonomy" id="1888"/>
    <lineage>
        <taxon>Bacteria</taxon>
        <taxon>Bacillati</taxon>
        <taxon>Actinomycetota</taxon>
        <taxon>Actinomycetes</taxon>
        <taxon>Kitasatosporales</taxon>
        <taxon>Streptomycetaceae</taxon>
        <taxon>Streptomyces</taxon>
    </lineage>
</organism>
<evidence type="ECO:0000256" key="1">
    <source>
        <dbReference type="SAM" id="MobiDB-lite"/>
    </source>
</evidence>
<evidence type="ECO:0000313" key="3">
    <source>
        <dbReference type="Proteomes" id="UP000298111"/>
    </source>
</evidence>
<reference evidence="2 3" key="1">
    <citation type="submission" date="2018-10" db="EMBL/GenBank/DDBJ databases">
        <title>Isolation of pseudouridimycin from Streptomyces albus DSM 40763.</title>
        <authorList>
            <person name="Rosenqvist P."/>
            <person name="Metsae-Ketelae M."/>
            <person name="Virta P."/>
        </authorList>
    </citation>
    <scope>NUCLEOTIDE SEQUENCE [LARGE SCALE GENOMIC DNA]</scope>
    <source>
        <strain evidence="2 3">DSM 40763</strain>
    </source>
</reference>
<dbReference type="GeneID" id="75182869"/>
<dbReference type="AlphaFoldDB" id="A0A6C1C4J0"/>
<comment type="caution">
    <text evidence="2">The sequence shown here is derived from an EMBL/GenBank/DDBJ whole genome shotgun (WGS) entry which is preliminary data.</text>
</comment>
<gene>
    <name evidence="2" type="ORF">D8771_03925</name>
</gene>
<accession>A0A6C1C4J0</accession>
<dbReference type="RefSeq" id="WP_016472350.1">
    <property type="nucleotide sequence ID" value="NZ_BNEJ01000020.1"/>
</dbReference>